<organism evidence="1 2">
    <name type="scientific">Haloterrigena gelatinilytica</name>
    <dbReference type="NCBI Taxonomy" id="2741724"/>
    <lineage>
        <taxon>Archaea</taxon>
        <taxon>Methanobacteriati</taxon>
        <taxon>Methanobacteriota</taxon>
        <taxon>Stenosarchaea group</taxon>
        <taxon>Halobacteria</taxon>
        <taxon>Halobacteriales</taxon>
        <taxon>Natrialbaceae</taxon>
        <taxon>Haloterrigena</taxon>
    </lineage>
</organism>
<dbReference type="Proteomes" id="UP001016761">
    <property type="component" value="Unassembled WGS sequence"/>
</dbReference>
<keyword evidence="2" id="KW-1185">Reference proteome</keyword>
<reference evidence="1 2" key="1">
    <citation type="submission" date="2020-06" db="EMBL/GenBank/DDBJ databases">
        <title>Haloterrigena sp. nov., an extremely halophilic archaeon isolated from a saline sediment.</title>
        <authorList>
            <person name="Liu B.-B."/>
        </authorList>
    </citation>
    <scope>NUCLEOTIDE SEQUENCE [LARGE SCALE GENOMIC DNA]</scope>
    <source>
        <strain evidence="1 2">SYSU A558-1</strain>
    </source>
</reference>
<protein>
    <submittedName>
        <fullName evidence="1">Uncharacterized protein</fullName>
    </submittedName>
</protein>
<name>A0ABX2LMF7_9EURY</name>
<sequence>MAGVVQSPDGIVTAECEHCGVVVERDLEQAGLTVAENREIAESVAKNHAHRCPASGEGWSEAVAVDVSIDEMVPAAPRGVESE</sequence>
<evidence type="ECO:0000313" key="2">
    <source>
        <dbReference type="Proteomes" id="UP001016761"/>
    </source>
</evidence>
<dbReference type="RefSeq" id="WP_174682844.1">
    <property type="nucleotide sequence ID" value="NZ_JABUQZ010000003.1"/>
</dbReference>
<gene>
    <name evidence="1" type="ORF">HTZ84_22335</name>
</gene>
<accession>A0ABX2LMF7</accession>
<comment type="caution">
    <text evidence="1">The sequence shown here is derived from an EMBL/GenBank/DDBJ whole genome shotgun (WGS) entry which is preliminary data.</text>
</comment>
<evidence type="ECO:0000313" key="1">
    <source>
        <dbReference type="EMBL" id="NUC75006.1"/>
    </source>
</evidence>
<proteinExistence type="predicted"/>
<dbReference type="EMBL" id="JABUQZ010000003">
    <property type="protein sequence ID" value="NUC75006.1"/>
    <property type="molecule type" value="Genomic_DNA"/>
</dbReference>